<evidence type="ECO:0000313" key="3">
    <source>
        <dbReference type="EMBL" id="RXZ73219.1"/>
    </source>
</evidence>
<dbReference type="EMBL" id="SDPN01000001">
    <property type="protein sequence ID" value="RXZ73219.1"/>
    <property type="molecule type" value="Genomic_DNA"/>
</dbReference>
<gene>
    <name evidence="3" type="ORF">ESP51_00515</name>
</gene>
<keyword evidence="1" id="KW-0732">Signal</keyword>
<dbReference type="Gene3D" id="2.40.128.270">
    <property type="match status" value="1"/>
</dbReference>
<evidence type="ECO:0000313" key="4">
    <source>
        <dbReference type="Proteomes" id="UP000293865"/>
    </source>
</evidence>
<comment type="caution">
    <text evidence="3">The sequence shown here is derived from an EMBL/GenBank/DDBJ whole genome shotgun (WGS) entry which is preliminary data.</text>
</comment>
<feature type="signal peptide" evidence="1">
    <location>
        <begin position="1"/>
        <end position="29"/>
    </location>
</feature>
<protein>
    <submittedName>
        <fullName evidence="3">META domain-containing protein</fullName>
    </submittedName>
</protein>
<proteinExistence type="predicted"/>
<reference evidence="3 4" key="1">
    <citation type="submission" date="2019-01" db="EMBL/GenBank/DDBJ databases">
        <title>Agromyces.</title>
        <authorList>
            <person name="Li J."/>
        </authorList>
    </citation>
    <scope>NUCLEOTIDE SEQUENCE [LARGE SCALE GENOMIC DNA]</scope>
    <source>
        <strain evidence="3 4">DSM 15934</strain>
    </source>
</reference>
<accession>A0A4Q2L677</accession>
<dbReference type="AlphaFoldDB" id="A0A4Q2L677"/>
<feature type="chain" id="PRO_5020684531" evidence="1">
    <location>
        <begin position="30"/>
        <end position="129"/>
    </location>
</feature>
<name>A0A4Q2L677_9MICO</name>
<evidence type="ECO:0000256" key="1">
    <source>
        <dbReference type="SAM" id="SignalP"/>
    </source>
</evidence>
<dbReference type="InterPro" id="IPR005184">
    <property type="entry name" value="DUF306_Meta_HslJ"/>
</dbReference>
<feature type="domain" description="DUF306" evidence="2">
    <location>
        <begin position="44"/>
        <end position="96"/>
    </location>
</feature>
<sequence length="129" mass="13093">MAQMLRFSALTGALLVAATLTLVGCATNAGPGAAPDPIGTWGDPTATTEPSIVLAADGTLTGTDGCNRLTGGWSMDGTTVTFEHVATTRMFCEGVDTWLSELAAATIADETMTVLDASGAQIGTLPRTE</sequence>
<dbReference type="PROSITE" id="PS51257">
    <property type="entry name" value="PROKAR_LIPOPROTEIN"/>
    <property type="match status" value="1"/>
</dbReference>
<evidence type="ECO:0000259" key="2">
    <source>
        <dbReference type="Pfam" id="PF03724"/>
    </source>
</evidence>
<dbReference type="OrthoDB" id="4990393at2"/>
<dbReference type="Pfam" id="PF03724">
    <property type="entry name" value="META"/>
    <property type="match status" value="1"/>
</dbReference>
<keyword evidence="4" id="KW-1185">Reference proteome</keyword>
<dbReference type="Proteomes" id="UP000293865">
    <property type="component" value="Unassembled WGS sequence"/>
</dbReference>
<dbReference type="InterPro" id="IPR038670">
    <property type="entry name" value="HslJ-like_sf"/>
</dbReference>
<organism evidence="3 4">
    <name type="scientific">Agromyces albus</name>
    <dbReference type="NCBI Taxonomy" id="205332"/>
    <lineage>
        <taxon>Bacteria</taxon>
        <taxon>Bacillati</taxon>
        <taxon>Actinomycetota</taxon>
        <taxon>Actinomycetes</taxon>
        <taxon>Micrococcales</taxon>
        <taxon>Microbacteriaceae</taxon>
        <taxon>Agromyces</taxon>
    </lineage>
</organism>
<dbReference type="RefSeq" id="WP_129518921.1">
    <property type="nucleotide sequence ID" value="NZ_SDPN01000001.1"/>
</dbReference>